<keyword evidence="2" id="KW-0012">Acyltransferase</keyword>
<dbReference type="Proteomes" id="UP001055156">
    <property type="component" value="Unassembled WGS sequence"/>
</dbReference>
<evidence type="ECO:0000256" key="2">
    <source>
        <dbReference type="ARBA" id="ARBA00023315"/>
    </source>
</evidence>
<protein>
    <recommendedName>
        <fullName evidence="4">N-acetyltransferase domain-containing protein</fullName>
    </recommendedName>
</protein>
<organism evidence="5 6">
    <name type="scientific">Methylobacterium organophilum</name>
    <dbReference type="NCBI Taxonomy" id="410"/>
    <lineage>
        <taxon>Bacteria</taxon>
        <taxon>Pseudomonadati</taxon>
        <taxon>Pseudomonadota</taxon>
        <taxon>Alphaproteobacteria</taxon>
        <taxon>Hyphomicrobiales</taxon>
        <taxon>Methylobacteriaceae</taxon>
        <taxon>Methylobacterium</taxon>
    </lineage>
</organism>
<dbReference type="EMBL" id="BPQV01000004">
    <property type="protein sequence ID" value="GJE26722.1"/>
    <property type="molecule type" value="Genomic_DNA"/>
</dbReference>
<accession>A0ABQ4T9I5</accession>
<reference evidence="5" key="1">
    <citation type="journal article" date="2021" name="Front. Microbiol.">
        <title>Comprehensive Comparative Genomics and Phenotyping of Methylobacterium Species.</title>
        <authorList>
            <person name="Alessa O."/>
            <person name="Ogura Y."/>
            <person name="Fujitani Y."/>
            <person name="Takami H."/>
            <person name="Hayashi T."/>
            <person name="Sahin N."/>
            <person name="Tani A."/>
        </authorList>
    </citation>
    <scope>NUCLEOTIDE SEQUENCE</scope>
    <source>
        <strain evidence="5">NBRC 15689</strain>
    </source>
</reference>
<comment type="similarity">
    <text evidence="3">Belongs to the acetyltransferase family. RimJ subfamily.</text>
</comment>
<gene>
    <name evidence="5" type="ORF">LKMONMHP_1573</name>
</gene>
<dbReference type="Gene3D" id="3.40.630.30">
    <property type="match status" value="1"/>
</dbReference>
<feature type="domain" description="N-acetyltransferase" evidence="4">
    <location>
        <begin position="27"/>
        <end position="180"/>
    </location>
</feature>
<dbReference type="SUPFAM" id="SSF55729">
    <property type="entry name" value="Acyl-CoA N-acyltransferases (Nat)"/>
    <property type="match status" value="1"/>
</dbReference>
<name>A0ABQ4T9I5_METOR</name>
<dbReference type="PANTHER" id="PTHR43792">
    <property type="entry name" value="GNAT FAMILY, PUTATIVE (AFU_ORTHOLOGUE AFUA_3G00765)-RELATED-RELATED"/>
    <property type="match status" value="1"/>
</dbReference>
<keyword evidence="6" id="KW-1185">Reference proteome</keyword>
<dbReference type="Pfam" id="PF13302">
    <property type="entry name" value="Acetyltransf_3"/>
    <property type="match status" value="1"/>
</dbReference>
<dbReference type="PANTHER" id="PTHR43792:SF8">
    <property type="entry name" value="[RIBOSOMAL PROTEIN US5]-ALANINE N-ACETYLTRANSFERASE"/>
    <property type="match status" value="1"/>
</dbReference>
<keyword evidence="1" id="KW-0808">Transferase</keyword>
<dbReference type="InterPro" id="IPR000182">
    <property type="entry name" value="GNAT_dom"/>
</dbReference>
<comment type="caution">
    <text evidence="5">The sequence shown here is derived from an EMBL/GenBank/DDBJ whole genome shotgun (WGS) entry which is preliminary data.</text>
</comment>
<reference evidence="5" key="2">
    <citation type="submission" date="2021-08" db="EMBL/GenBank/DDBJ databases">
        <authorList>
            <person name="Tani A."/>
            <person name="Ola A."/>
            <person name="Ogura Y."/>
            <person name="Katsura K."/>
            <person name="Hayashi T."/>
        </authorList>
    </citation>
    <scope>NUCLEOTIDE SEQUENCE</scope>
    <source>
        <strain evidence="5">NBRC 15689</strain>
    </source>
</reference>
<dbReference type="RefSeq" id="WP_238310601.1">
    <property type="nucleotide sequence ID" value="NZ_BPQV01000004.1"/>
</dbReference>
<dbReference type="PROSITE" id="PS51186">
    <property type="entry name" value="GNAT"/>
    <property type="match status" value="1"/>
</dbReference>
<dbReference type="InterPro" id="IPR051531">
    <property type="entry name" value="N-acetyltransferase"/>
</dbReference>
<evidence type="ECO:0000256" key="3">
    <source>
        <dbReference type="ARBA" id="ARBA00038502"/>
    </source>
</evidence>
<evidence type="ECO:0000259" key="4">
    <source>
        <dbReference type="PROSITE" id="PS51186"/>
    </source>
</evidence>
<sequence>MGLLASLRLGPRRDRLDRLPAIETDRLRIAPLVPEDAAALQALTDDPAITAAVDFLPDRFRIEDARSLIGSGQRGRDVFLGVRGREDPALLGVVGTHLRASAAVEIGYWMGGAARGRGYAAEAVGAVVRTLARAYPRRLLVAECRPQNEASSGLLRKLGFEDTGEDGHRPGRRVFVWRGP</sequence>
<evidence type="ECO:0000256" key="1">
    <source>
        <dbReference type="ARBA" id="ARBA00022679"/>
    </source>
</evidence>
<proteinExistence type="inferred from homology"/>
<dbReference type="InterPro" id="IPR016181">
    <property type="entry name" value="Acyl_CoA_acyltransferase"/>
</dbReference>
<evidence type="ECO:0000313" key="5">
    <source>
        <dbReference type="EMBL" id="GJE26722.1"/>
    </source>
</evidence>
<evidence type="ECO:0000313" key="6">
    <source>
        <dbReference type="Proteomes" id="UP001055156"/>
    </source>
</evidence>